<evidence type="ECO:0000259" key="2">
    <source>
        <dbReference type="PROSITE" id="PS50994"/>
    </source>
</evidence>
<dbReference type="PROSITE" id="PS50013">
    <property type="entry name" value="CHROMO_2"/>
    <property type="match status" value="1"/>
</dbReference>
<gene>
    <name evidence="3" type="ORF">LLUT_LOCUS580</name>
</gene>
<dbReference type="InterPro" id="IPR050951">
    <property type="entry name" value="Retrovirus_Pol_polyprotein"/>
</dbReference>
<dbReference type="InterPro" id="IPR023780">
    <property type="entry name" value="Chromo_domain"/>
</dbReference>
<comment type="caution">
    <text evidence="3">The sequence shown here is derived from an EMBL/GenBank/DDBJ whole genome shotgun (WGS) entry which is preliminary data.</text>
</comment>
<dbReference type="Proteomes" id="UP001497480">
    <property type="component" value="Unassembled WGS sequence"/>
</dbReference>
<dbReference type="Pfam" id="PF00665">
    <property type="entry name" value="rve"/>
    <property type="match status" value="1"/>
</dbReference>
<dbReference type="EMBL" id="CAXHTB010000001">
    <property type="protein sequence ID" value="CAL0299520.1"/>
    <property type="molecule type" value="Genomic_DNA"/>
</dbReference>
<dbReference type="InterPro" id="IPR036397">
    <property type="entry name" value="RNaseH_sf"/>
</dbReference>
<dbReference type="PANTHER" id="PTHR37984:SF5">
    <property type="entry name" value="PROTEIN NYNRIN-LIKE"/>
    <property type="match status" value="1"/>
</dbReference>
<dbReference type="InterPro" id="IPR016197">
    <property type="entry name" value="Chromo-like_dom_sf"/>
</dbReference>
<protein>
    <recommendedName>
        <fullName evidence="5">Retrotransposable element Tf2</fullName>
    </recommendedName>
</protein>
<dbReference type="GO" id="GO:0003676">
    <property type="term" value="F:nucleic acid binding"/>
    <property type="evidence" value="ECO:0007669"/>
    <property type="project" value="InterPro"/>
</dbReference>
<organism evidence="3 4">
    <name type="scientific">Lupinus luteus</name>
    <name type="common">European yellow lupine</name>
    <dbReference type="NCBI Taxonomy" id="3873"/>
    <lineage>
        <taxon>Eukaryota</taxon>
        <taxon>Viridiplantae</taxon>
        <taxon>Streptophyta</taxon>
        <taxon>Embryophyta</taxon>
        <taxon>Tracheophyta</taxon>
        <taxon>Spermatophyta</taxon>
        <taxon>Magnoliopsida</taxon>
        <taxon>eudicotyledons</taxon>
        <taxon>Gunneridae</taxon>
        <taxon>Pentapetalae</taxon>
        <taxon>rosids</taxon>
        <taxon>fabids</taxon>
        <taxon>Fabales</taxon>
        <taxon>Fabaceae</taxon>
        <taxon>Papilionoideae</taxon>
        <taxon>50 kb inversion clade</taxon>
        <taxon>genistoids sensu lato</taxon>
        <taxon>core genistoids</taxon>
        <taxon>Genisteae</taxon>
        <taxon>Lupinus</taxon>
    </lineage>
</organism>
<name>A0AAV1VR97_LUPLU</name>
<dbReference type="Gene3D" id="3.30.420.10">
    <property type="entry name" value="Ribonuclease H-like superfamily/Ribonuclease H"/>
    <property type="match status" value="1"/>
</dbReference>
<dbReference type="AlphaFoldDB" id="A0AAV1VR97"/>
<evidence type="ECO:0000259" key="1">
    <source>
        <dbReference type="PROSITE" id="PS50013"/>
    </source>
</evidence>
<dbReference type="InterPro" id="IPR000953">
    <property type="entry name" value="Chromo/chromo_shadow_dom"/>
</dbReference>
<sequence length="343" mass="39572">MDFIEGLPMSSGKQVIFVVVDRLSKAAHFIALAHPYNAASVAQTFLDNVFKLHGYPNSITSDRDPIFISKFWQDLFALQGVQLQLSSSYHPQTDGQSEVVNKCLETYLRCMCSDAPQHWLRWLPLAEWWYNTTFHTSINSTPYEIVYGQPPPAYLPYLPGESKIELVDRSLSKRDAMLKLLKFHLRRAQQRMKQIADKHRTDRQFEVGDMVYVKLHPYRQISVANRSNAKLAPTYYGPYAILRRVGLVAYALDLPAHSKIHHVFHVSQLKKHVGQLITSVALPSVSDCLSAEKEPEAILDRMTIKRKGQAVTKVLVKWKHQLHEEATWEFYFDLKKKFPFFNP</sequence>
<evidence type="ECO:0000313" key="4">
    <source>
        <dbReference type="Proteomes" id="UP001497480"/>
    </source>
</evidence>
<feature type="domain" description="Chromo" evidence="1">
    <location>
        <begin position="293"/>
        <end position="343"/>
    </location>
</feature>
<dbReference type="Pfam" id="PF24626">
    <property type="entry name" value="SH3_Tf2-1"/>
    <property type="match status" value="1"/>
</dbReference>
<dbReference type="PANTHER" id="PTHR37984">
    <property type="entry name" value="PROTEIN CBG26694"/>
    <property type="match status" value="1"/>
</dbReference>
<evidence type="ECO:0000313" key="3">
    <source>
        <dbReference type="EMBL" id="CAL0299520.1"/>
    </source>
</evidence>
<dbReference type="SUPFAM" id="SSF53098">
    <property type="entry name" value="Ribonuclease H-like"/>
    <property type="match status" value="1"/>
</dbReference>
<dbReference type="InterPro" id="IPR001584">
    <property type="entry name" value="Integrase_cat-core"/>
</dbReference>
<reference evidence="3 4" key="1">
    <citation type="submission" date="2024-03" db="EMBL/GenBank/DDBJ databases">
        <authorList>
            <person name="Martinez-Hernandez J."/>
        </authorList>
    </citation>
    <scope>NUCLEOTIDE SEQUENCE [LARGE SCALE GENOMIC DNA]</scope>
</reference>
<evidence type="ECO:0008006" key="5">
    <source>
        <dbReference type="Google" id="ProtNLM"/>
    </source>
</evidence>
<feature type="domain" description="Integrase catalytic" evidence="2">
    <location>
        <begin position="1"/>
        <end position="150"/>
    </location>
</feature>
<dbReference type="GO" id="GO:0015074">
    <property type="term" value="P:DNA integration"/>
    <property type="evidence" value="ECO:0007669"/>
    <property type="project" value="InterPro"/>
</dbReference>
<accession>A0AAV1VR97</accession>
<dbReference type="InterPro" id="IPR056924">
    <property type="entry name" value="SH3_Tf2-1"/>
</dbReference>
<dbReference type="InterPro" id="IPR012337">
    <property type="entry name" value="RNaseH-like_sf"/>
</dbReference>
<dbReference type="SUPFAM" id="SSF54160">
    <property type="entry name" value="Chromo domain-like"/>
    <property type="match status" value="1"/>
</dbReference>
<dbReference type="PROSITE" id="PS50994">
    <property type="entry name" value="INTEGRASE"/>
    <property type="match status" value="1"/>
</dbReference>
<keyword evidence="4" id="KW-1185">Reference proteome</keyword>
<dbReference type="Pfam" id="PF00385">
    <property type="entry name" value="Chromo"/>
    <property type="match status" value="1"/>
</dbReference>
<proteinExistence type="predicted"/>
<dbReference type="Gene3D" id="2.40.50.40">
    <property type="match status" value="1"/>
</dbReference>